<dbReference type="AlphaFoldDB" id="A0A7Z1AXL5"/>
<comment type="caution">
    <text evidence="1">The sequence shown here is derived from an EMBL/GenBank/DDBJ whole genome shotgun (WGS) entry which is preliminary data.</text>
</comment>
<evidence type="ECO:0000313" key="2">
    <source>
        <dbReference type="Proteomes" id="UP000185696"/>
    </source>
</evidence>
<protein>
    <submittedName>
        <fullName evidence="1">Uncharacterized protein</fullName>
    </submittedName>
</protein>
<dbReference type="Proteomes" id="UP000185696">
    <property type="component" value="Unassembled WGS sequence"/>
</dbReference>
<evidence type="ECO:0000313" key="1">
    <source>
        <dbReference type="EMBL" id="OLF09344.1"/>
    </source>
</evidence>
<accession>A0A7Z1AXL5</accession>
<dbReference type="OrthoDB" id="5191634at2"/>
<reference evidence="1 2" key="1">
    <citation type="submission" date="2016-12" db="EMBL/GenBank/DDBJ databases">
        <title>The draft genome sequence of Actinophytocola xinjiangensis.</title>
        <authorList>
            <person name="Wang W."/>
            <person name="Yuan L."/>
        </authorList>
    </citation>
    <scope>NUCLEOTIDE SEQUENCE [LARGE SCALE GENOMIC DNA]</scope>
    <source>
        <strain evidence="1 2">CGMCC 4.4663</strain>
    </source>
</reference>
<gene>
    <name evidence="1" type="ORF">BLA60_19400</name>
</gene>
<organism evidence="1 2">
    <name type="scientific">Actinophytocola xinjiangensis</name>
    <dbReference type="NCBI Taxonomy" id="485602"/>
    <lineage>
        <taxon>Bacteria</taxon>
        <taxon>Bacillati</taxon>
        <taxon>Actinomycetota</taxon>
        <taxon>Actinomycetes</taxon>
        <taxon>Pseudonocardiales</taxon>
        <taxon>Pseudonocardiaceae</taxon>
    </lineage>
</organism>
<dbReference type="EMBL" id="MSIF01000009">
    <property type="protein sequence ID" value="OLF09344.1"/>
    <property type="molecule type" value="Genomic_DNA"/>
</dbReference>
<keyword evidence="2" id="KW-1185">Reference proteome</keyword>
<name>A0A7Z1AXL5_9PSEU</name>
<proteinExistence type="predicted"/>
<sequence length="62" mass="6869">MEGPVAKAKRSHRIDPTWPEVEHPVTELAADRQGALSPYGDLSFPLTAEDLGYEHPVTEINK</sequence>